<dbReference type="SMART" id="SM00822">
    <property type="entry name" value="PKS_KR"/>
    <property type="match status" value="1"/>
</dbReference>
<dbReference type="SUPFAM" id="SSF51735">
    <property type="entry name" value="NAD(P)-binding Rossmann-fold domains"/>
    <property type="match status" value="1"/>
</dbReference>
<evidence type="ECO:0000256" key="7">
    <source>
        <dbReference type="ARBA" id="ARBA00073443"/>
    </source>
</evidence>
<evidence type="ECO:0000256" key="2">
    <source>
        <dbReference type="ARBA" id="ARBA00023002"/>
    </source>
</evidence>
<proteinExistence type="inferred from homology"/>
<dbReference type="AlphaFoldDB" id="A0A1H2GX15"/>
<evidence type="ECO:0000256" key="6">
    <source>
        <dbReference type="ARBA" id="ARBA00066455"/>
    </source>
</evidence>
<dbReference type="InterPro" id="IPR057326">
    <property type="entry name" value="KR_dom"/>
</dbReference>
<dbReference type="PRINTS" id="PR00081">
    <property type="entry name" value="GDHRDH"/>
</dbReference>
<dbReference type="Pfam" id="PF00106">
    <property type="entry name" value="adh_short"/>
    <property type="match status" value="1"/>
</dbReference>
<dbReference type="PANTHER" id="PTHR42879">
    <property type="entry name" value="3-OXOACYL-(ACYL-CARRIER-PROTEIN) REDUCTASE"/>
    <property type="match status" value="1"/>
</dbReference>
<dbReference type="CDD" id="cd05333">
    <property type="entry name" value="BKR_SDR_c"/>
    <property type="match status" value="1"/>
</dbReference>
<accession>A0A1H2GX15</accession>
<dbReference type="RefSeq" id="WP_092387562.1">
    <property type="nucleotide sequence ID" value="NZ_LT629787.1"/>
</dbReference>
<evidence type="ECO:0000256" key="5">
    <source>
        <dbReference type="ARBA" id="ARBA00060518"/>
    </source>
</evidence>
<evidence type="ECO:0000313" key="11">
    <source>
        <dbReference type="Proteomes" id="UP000243924"/>
    </source>
</evidence>
<feature type="domain" description="Ketoreductase" evidence="9">
    <location>
        <begin position="3"/>
        <end position="189"/>
    </location>
</feature>
<dbReference type="PRINTS" id="PR00080">
    <property type="entry name" value="SDRFAMILY"/>
</dbReference>
<name>A0A1H2GX15_9GAMM</name>
<gene>
    <name evidence="10" type="ORF">SAMN05216210_2607</name>
</gene>
<organism evidence="10 11">
    <name type="scientific">Halopseudomonas salegens</name>
    <dbReference type="NCBI Taxonomy" id="1434072"/>
    <lineage>
        <taxon>Bacteria</taxon>
        <taxon>Pseudomonadati</taxon>
        <taxon>Pseudomonadota</taxon>
        <taxon>Gammaproteobacteria</taxon>
        <taxon>Pseudomonadales</taxon>
        <taxon>Pseudomonadaceae</taxon>
        <taxon>Halopseudomonas</taxon>
    </lineage>
</organism>
<evidence type="ECO:0000256" key="8">
    <source>
        <dbReference type="RuleBase" id="RU000363"/>
    </source>
</evidence>
<dbReference type="NCBIfam" id="TIGR01831">
    <property type="entry name" value="fabG_rel"/>
    <property type="match status" value="1"/>
</dbReference>
<dbReference type="PANTHER" id="PTHR42879:SF2">
    <property type="entry name" value="3-OXOACYL-[ACYL-CARRIER-PROTEIN] REDUCTASE FABG"/>
    <property type="match status" value="1"/>
</dbReference>
<dbReference type="GO" id="GO:0018511">
    <property type="term" value="F:2,3-dihydroxy-2,3-dihydro-p-cumate dehydrogenase activity"/>
    <property type="evidence" value="ECO:0007669"/>
    <property type="project" value="UniProtKB-EC"/>
</dbReference>
<evidence type="ECO:0000256" key="4">
    <source>
        <dbReference type="ARBA" id="ARBA00050226"/>
    </source>
</evidence>
<dbReference type="InterPro" id="IPR011285">
    <property type="entry name" value="FabG-rel"/>
</dbReference>
<evidence type="ECO:0000259" key="9">
    <source>
        <dbReference type="SMART" id="SM00822"/>
    </source>
</evidence>
<dbReference type="EMBL" id="LT629787">
    <property type="protein sequence ID" value="SDU24059.1"/>
    <property type="molecule type" value="Genomic_DNA"/>
</dbReference>
<evidence type="ECO:0000313" key="10">
    <source>
        <dbReference type="EMBL" id="SDU24059.1"/>
    </source>
</evidence>
<dbReference type="EC" id="1.3.1.58" evidence="6"/>
<dbReference type="Gene3D" id="3.40.50.720">
    <property type="entry name" value="NAD(P)-binding Rossmann-like Domain"/>
    <property type="match status" value="1"/>
</dbReference>
<reference evidence="11" key="1">
    <citation type="submission" date="2016-10" db="EMBL/GenBank/DDBJ databases">
        <authorList>
            <person name="Varghese N."/>
            <person name="Submissions S."/>
        </authorList>
    </citation>
    <scope>NUCLEOTIDE SEQUENCE [LARGE SCALE GENOMIC DNA]</scope>
    <source>
        <strain evidence="11">CECT 8338</strain>
    </source>
</reference>
<dbReference type="InterPro" id="IPR050259">
    <property type="entry name" value="SDR"/>
</dbReference>
<dbReference type="NCBIfam" id="NF004200">
    <property type="entry name" value="PRK05653.1-5"/>
    <property type="match status" value="1"/>
</dbReference>
<comment type="pathway">
    <text evidence="5">Aromatic compound metabolism; p-cumate degradation; acetaldehyde and pyruvate from p-cumate: step 2/7.</text>
</comment>
<dbReference type="FunFam" id="3.40.50.720:FF:000173">
    <property type="entry name" value="3-oxoacyl-[acyl-carrier protein] reductase"/>
    <property type="match status" value="1"/>
</dbReference>
<comment type="similarity">
    <text evidence="1 8">Belongs to the short-chain dehydrogenases/reductases (SDR) family.</text>
</comment>
<keyword evidence="11" id="KW-1185">Reference proteome</keyword>
<dbReference type="OrthoDB" id="9804774at2"/>
<dbReference type="InterPro" id="IPR036291">
    <property type="entry name" value="NAD(P)-bd_dom_sf"/>
</dbReference>
<evidence type="ECO:0000256" key="1">
    <source>
        <dbReference type="ARBA" id="ARBA00006484"/>
    </source>
</evidence>
<dbReference type="STRING" id="1434072.SAMN05216210_2607"/>
<sequence length="241" mass="25771">MTDTILVTGSSRGIGRGIALRLAQDGFDVVLHCRQQRSAAEAVAEEIRALGRQARILCFDIADREAANRALLDDIEQHGPYYGIICNAGITADAAFPALSDDDWDSVIHTNLDGFYNIVKPLVMPMIQRRKAGRIVIMSSVSGIMGNRGQVNYSASKAGLIGAAKALAIELAKRKITVNCVAPGLIETDMVDEHVIGEAMKAIPMRRTGTVEEVAATVSFLCSPDAGYITRQVIAVNGGLC</sequence>
<keyword evidence="2" id="KW-0560">Oxidoreductase</keyword>
<dbReference type="NCBIfam" id="NF009466">
    <property type="entry name" value="PRK12826.1-2"/>
    <property type="match status" value="1"/>
</dbReference>
<dbReference type="Proteomes" id="UP000243924">
    <property type="component" value="Chromosome I"/>
</dbReference>
<protein>
    <recommendedName>
        <fullName evidence="7">2,3-dihydroxy-2,3-dihydro-p-cumate dehydrogenase</fullName>
        <ecNumber evidence="6">1.3.1.58</ecNumber>
    </recommendedName>
    <alternativeName>
        <fullName evidence="3">Biphenyl-2,3-dihydro-2,3-diol dehydrogenase</fullName>
    </alternativeName>
</protein>
<dbReference type="InterPro" id="IPR002347">
    <property type="entry name" value="SDR_fam"/>
</dbReference>
<comment type="catalytic activity">
    <reaction evidence="4">
        <text>(2R,3S)-2,3-dihydroxy-2,3-dihydro-p-cumate + NAD(+) = 2,3-dihydroxy-p-cumate + NADH + H(+)</text>
        <dbReference type="Rhea" id="RHEA:23772"/>
        <dbReference type="ChEBI" id="CHEBI:15378"/>
        <dbReference type="ChEBI" id="CHEBI:36647"/>
        <dbReference type="ChEBI" id="CHEBI:57540"/>
        <dbReference type="ChEBI" id="CHEBI:57945"/>
        <dbReference type="ChEBI" id="CHEBI:58420"/>
        <dbReference type="EC" id="1.3.1.58"/>
    </reaction>
</comment>
<evidence type="ECO:0000256" key="3">
    <source>
        <dbReference type="ARBA" id="ARBA00042907"/>
    </source>
</evidence>